<feature type="compositionally biased region" description="Basic residues" evidence="1">
    <location>
        <begin position="18"/>
        <end position="28"/>
    </location>
</feature>
<accession>A0A6J4T0M0</accession>
<proteinExistence type="predicted"/>
<evidence type="ECO:0000313" key="2">
    <source>
        <dbReference type="EMBL" id="CAA9510038.1"/>
    </source>
</evidence>
<feature type="region of interest" description="Disordered" evidence="1">
    <location>
        <begin position="1"/>
        <end position="124"/>
    </location>
</feature>
<sequence>GRSRTRRAPPPLGGGLQLRRHRRARRALRAGGGIRGRARQGEARHRGGQGHPRRLLRPQRRGKVCQQAGHRQRRCGGPHLRLEADLRGRGRRPGGVGRHHHRRGASPARRGLADRRGQPIRARV</sequence>
<feature type="compositionally biased region" description="Basic residues" evidence="1">
    <location>
        <begin position="46"/>
        <end position="63"/>
    </location>
</feature>
<gene>
    <name evidence="2" type="ORF">AVDCRST_MAG05-2963</name>
</gene>
<feature type="compositionally biased region" description="Basic residues" evidence="1">
    <location>
        <begin position="89"/>
        <end position="104"/>
    </location>
</feature>
<organism evidence="2">
    <name type="scientific">uncultured Rubrobacteraceae bacterium</name>
    <dbReference type="NCBI Taxonomy" id="349277"/>
    <lineage>
        <taxon>Bacteria</taxon>
        <taxon>Bacillati</taxon>
        <taxon>Actinomycetota</taxon>
        <taxon>Rubrobacteria</taxon>
        <taxon>Rubrobacterales</taxon>
        <taxon>Rubrobacteraceae</taxon>
        <taxon>environmental samples</taxon>
    </lineage>
</organism>
<feature type="non-terminal residue" evidence="2">
    <location>
        <position position="124"/>
    </location>
</feature>
<name>A0A6J4T0M0_9ACTN</name>
<dbReference type="AlphaFoldDB" id="A0A6J4T0M0"/>
<reference evidence="2" key="1">
    <citation type="submission" date="2020-02" db="EMBL/GenBank/DDBJ databases">
        <authorList>
            <person name="Meier V. D."/>
        </authorList>
    </citation>
    <scope>NUCLEOTIDE SEQUENCE</scope>
    <source>
        <strain evidence="2">AVDCRST_MAG05</strain>
    </source>
</reference>
<dbReference type="EMBL" id="CADCVM010000329">
    <property type="protein sequence ID" value="CAA9510038.1"/>
    <property type="molecule type" value="Genomic_DNA"/>
</dbReference>
<protein>
    <submittedName>
        <fullName evidence="2">Uncharacterized protein</fullName>
    </submittedName>
</protein>
<feature type="non-terminal residue" evidence="2">
    <location>
        <position position="1"/>
    </location>
</feature>
<evidence type="ECO:0000256" key="1">
    <source>
        <dbReference type="SAM" id="MobiDB-lite"/>
    </source>
</evidence>